<feature type="compositionally biased region" description="Low complexity" evidence="1">
    <location>
        <begin position="99"/>
        <end position="108"/>
    </location>
</feature>
<sequence length="159" mass="17637">MTALQNGTGDGAMRQAFVSQLLRGANRKYMLQKWGAIKPSRPEEAETRWRTPFNRQLPLKWWVLDTARRDCIRAPAPPPPHRAHLEAPCPFDERLAAQGEKAALQAAQPATQHVLPAAERRGDAGAAGRPRPSFGERLAAHGRGRPPPQHIDHTGRDEL</sequence>
<feature type="compositionally biased region" description="Basic and acidic residues" evidence="1">
    <location>
        <begin position="150"/>
        <end position="159"/>
    </location>
</feature>
<feature type="region of interest" description="Disordered" evidence="1">
    <location>
        <begin position="99"/>
        <end position="159"/>
    </location>
</feature>
<proteinExistence type="predicted"/>
<reference evidence="2" key="1">
    <citation type="submission" date="2021-01" db="EMBL/GenBank/DDBJ databases">
        <authorList>
            <person name="Corre E."/>
            <person name="Pelletier E."/>
            <person name="Niang G."/>
            <person name="Scheremetjew M."/>
            <person name="Finn R."/>
            <person name="Kale V."/>
            <person name="Holt S."/>
            <person name="Cochrane G."/>
            <person name="Meng A."/>
            <person name="Brown T."/>
            <person name="Cohen L."/>
        </authorList>
    </citation>
    <scope>NUCLEOTIDE SEQUENCE</scope>
    <source>
        <strain evidence="2">CCMP281</strain>
    </source>
</reference>
<accession>A0A7S3AV61</accession>
<dbReference type="AlphaFoldDB" id="A0A7S3AV61"/>
<name>A0A7S3AV61_9EUKA</name>
<protein>
    <submittedName>
        <fullName evidence="2">Uncharacterized protein</fullName>
    </submittedName>
</protein>
<evidence type="ECO:0000256" key="1">
    <source>
        <dbReference type="SAM" id="MobiDB-lite"/>
    </source>
</evidence>
<dbReference type="EMBL" id="HBHX01030603">
    <property type="protein sequence ID" value="CAE0116367.1"/>
    <property type="molecule type" value="Transcribed_RNA"/>
</dbReference>
<organism evidence="2">
    <name type="scientific">Haptolina ericina</name>
    <dbReference type="NCBI Taxonomy" id="156174"/>
    <lineage>
        <taxon>Eukaryota</taxon>
        <taxon>Haptista</taxon>
        <taxon>Haptophyta</taxon>
        <taxon>Prymnesiophyceae</taxon>
        <taxon>Prymnesiales</taxon>
        <taxon>Prymnesiaceae</taxon>
        <taxon>Haptolina</taxon>
    </lineage>
</organism>
<evidence type="ECO:0000313" key="2">
    <source>
        <dbReference type="EMBL" id="CAE0116367.1"/>
    </source>
</evidence>
<gene>
    <name evidence="2" type="ORF">HERI1096_LOCUS17052</name>
</gene>